<dbReference type="PANTHER" id="PTHR47529">
    <property type="entry name" value="PEPTIDYL-PROLYL CIS-TRANS ISOMERASE D"/>
    <property type="match status" value="1"/>
</dbReference>
<feature type="transmembrane region" description="Helical" evidence="9">
    <location>
        <begin position="12"/>
        <end position="32"/>
    </location>
</feature>
<evidence type="ECO:0000256" key="8">
    <source>
        <dbReference type="SAM" id="MobiDB-lite"/>
    </source>
</evidence>
<keyword evidence="5 9" id="KW-0472">Membrane</keyword>
<dbReference type="InterPro" id="IPR027304">
    <property type="entry name" value="Trigger_fact/SurA_dom_sf"/>
</dbReference>
<dbReference type="InterPro" id="IPR052029">
    <property type="entry name" value="PpiD_chaperone"/>
</dbReference>
<evidence type="ECO:0000256" key="6">
    <source>
        <dbReference type="ARBA" id="ARBA00023186"/>
    </source>
</evidence>
<dbReference type="STRING" id="591205.SAMN05421538_102475"/>
<name>A0A1G6XRE0_9RHOB</name>
<gene>
    <name evidence="11" type="ORF">SAMN05421538_102475</name>
</gene>
<reference evidence="11 12" key="1">
    <citation type="submission" date="2016-10" db="EMBL/GenBank/DDBJ databases">
        <authorList>
            <person name="de Groot N.N."/>
        </authorList>
    </citation>
    <scope>NUCLEOTIDE SEQUENCE [LARGE SCALE GENOMIC DNA]</scope>
    <source>
        <strain evidence="11 12">DSM 22220</strain>
    </source>
</reference>
<accession>A0A1G6XRE0</accession>
<dbReference type="Pfam" id="PF13145">
    <property type="entry name" value="Rotamase_2"/>
    <property type="match status" value="1"/>
</dbReference>
<evidence type="ECO:0000256" key="2">
    <source>
        <dbReference type="ARBA" id="ARBA00022475"/>
    </source>
</evidence>
<dbReference type="SUPFAM" id="SSF109998">
    <property type="entry name" value="Triger factor/SurA peptide-binding domain-like"/>
    <property type="match status" value="1"/>
</dbReference>
<evidence type="ECO:0000256" key="4">
    <source>
        <dbReference type="ARBA" id="ARBA00022989"/>
    </source>
</evidence>
<evidence type="ECO:0000259" key="10">
    <source>
        <dbReference type="Pfam" id="PF13145"/>
    </source>
</evidence>
<feature type="region of interest" description="Disordered" evidence="8">
    <location>
        <begin position="511"/>
        <end position="556"/>
    </location>
</feature>
<comment type="similarity">
    <text evidence="7">Belongs to the PpiD chaperone family.</text>
</comment>
<evidence type="ECO:0000256" key="9">
    <source>
        <dbReference type="SAM" id="Phobius"/>
    </source>
</evidence>
<keyword evidence="12" id="KW-1185">Reference proteome</keyword>
<sequence>MSSLRTKGKSTIVWILMGMLLLGLGGFGVTSFSGGSTEIGSVGETEIDAQSYARVLNNQIDAIARQTGQRMSIEDARSMGLTQAVQAQLLNSAALAEEARKSGVSVGDRVVAEAITAAPAFQGPGGFDRAAYGELLRRQGLNEEEFESDMRRDMASQILEQAVVAGVTPPPAQVAQTARWMLERRDISWTELTAEDLPAPVSPADEETLKAWHQANADSFTAPEIRRITYAWLTPEMLAETVELDETALREVYDSRDADYNQPARRLVGRLVFESMEAAEAAKARIDAGEADFEQVAGERGLSLADTELGELTESELGAGGELVFAAEDNGVVGPVETDLGPALFAVNAILDPVNISFEEALPDLRAEAAADRARRLIADQSAGIEDLLAGGATLEDVTAETDMQIGELDWTAQNEPVPGEIGGYTAFRQRAAAVTAEDYPELFELDDGGVFALRLDEVVPPTLIPFEEVRDRVAEDWAQAEARRQLLAIAEEMKLRAVSETMPAPRSLADAVPADQQPDDIAPQAGGTAAAPGETSATSRRAAASDALPAPEWTSETGLLRDGYLETAPENLVAEAFKLEEGETEVLEAGDRVALIRVDRVAPADLEGELAQDVSDSVTGRIGASLQNDLFDYFARAVLSANGLSLDQSAIAAVESQL</sequence>
<dbReference type="Gene3D" id="1.10.4030.10">
    <property type="entry name" value="Porin chaperone SurA, peptide-binding domain"/>
    <property type="match status" value="1"/>
</dbReference>
<dbReference type="AlphaFoldDB" id="A0A1G6XRE0"/>
<organism evidence="11 12">
    <name type="scientific">Paracoccus isoporae</name>
    <dbReference type="NCBI Taxonomy" id="591205"/>
    <lineage>
        <taxon>Bacteria</taxon>
        <taxon>Pseudomonadati</taxon>
        <taxon>Pseudomonadota</taxon>
        <taxon>Alphaproteobacteria</taxon>
        <taxon>Rhodobacterales</taxon>
        <taxon>Paracoccaceae</taxon>
        <taxon>Paracoccus</taxon>
    </lineage>
</organism>
<protein>
    <submittedName>
        <fullName evidence="11">Peptidyl-prolyl cis-trans isomerase D</fullName>
    </submittedName>
</protein>
<keyword evidence="6" id="KW-0143">Chaperone</keyword>
<keyword evidence="11" id="KW-0413">Isomerase</keyword>
<dbReference type="Pfam" id="PF13624">
    <property type="entry name" value="SurA_N_3"/>
    <property type="match status" value="1"/>
</dbReference>
<evidence type="ECO:0000313" key="11">
    <source>
        <dbReference type="EMBL" id="SDD80779.1"/>
    </source>
</evidence>
<dbReference type="Proteomes" id="UP000199344">
    <property type="component" value="Unassembled WGS sequence"/>
</dbReference>
<keyword evidence="4 9" id="KW-1133">Transmembrane helix</keyword>
<evidence type="ECO:0000256" key="3">
    <source>
        <dbReference type="ARBA" id="ARBA00022692"/>
    </source>
</evidence>
<keyword evidence="2" id="KW-1003">Cell membrane</keyword>
<feature type="domain" description="PpiC" evidence="10">
    <location>
        <begin position="245"/>
        <end position="361"/>
    </location>
</feature>
<keyword evidence="3 9" id="KW-0812">Transmembrane</keyword>
<dbReference type="EMBL" id="FNAH01000002">
    <property type="protein sequence ID" value="SDD80779.1"/>
    <property type="molecule type" value="Genomic_DNA"/>
</dbReference>
<evidence type="ECO:0000256" key="1">
    <source>
        <dbReference type="ARBA" id="ARBA00004401"/>
    </source>
</evidence>
<dbReference type="GO" id="GO:0005886">
    <property type="term" value="C:plasma membrane"/>
    <property type="evidence" value="ECO:0007669"/>
    <property type="project" value="UniProtKB-SubCell"/>
</dbReference>
<evidence type="ECO:0000313" key="12">
    <source>
        <dbReference type="Proteomes" id="UP000199344"/>
    </source>
</evidence>
<feature type="compositionally biased region" description="Low complexity" evidence="8">
    <location>
        <begin position="511"/>
        <end position="546"/>
    </location>
</feature>
<comment type="subcellular location">
    <subcellularLocation>
        <location evidence="1">Cell membrane</location>
        <topology evidence="1">Single-pass type II membrane protein</topology>
    </subcellularLocation>
</comment>
<dbReference type="SUPFAM" id="SSF54534">
    <property type="entry name" value="FKBP-like"/>
    <property type="match status" value="1"/>
</dbReference>
<dbReference type="GO" id="GO:0003755">
    <property type="term" value="F:peptidyl-prolyl cis-trans isomerase activity"/>
    <property type="evidence" value="ECO:0007669"/>
    <property type="project" value="InterPro"/>
</dbReference>
<evidence type="ECO:0000256" key="5">
    <source>
        <dbReference type="ARBA" id="ARBA00023136"/>
    </source>
</evidence>
<evidence type="ECO:0000256" key="7">
    <source>
        <dbReference type="ARBA" id="ARBA00038408"/>
    </source>
</evidence>
<dbReference type="RefSeq" id="WP_245727104.1">
    <property type="nucleotide sequence ID" value="NZ_FNAH01000002.1"/>
</dbReference>
<proteinExistence type="inferred from homology"/>
<dbReference type="PANTHER" id="PTHR47529:SF1">
    <property type="entry name" value="PERIPLASMIC CHAPERONE PPID"/>
    <property type="match status" value="1"/>
</dbReference>
<dbReference type="InterPro" id="IPR000297">
    <property type="entry name" value="PPIase_PpiC"/>
</dbReference>